<feature type="transmembrane region" description="Helical" evidence="7">
    <location>
        <begin position="7"/>
        <end position="28"/>
    </location>
</feature>
<dbReference type="PANTHER" id="PTHR30193">
    <property type="entry name" value="ABC TRANSPORTER PERMEASE PROTEIN"/>
    <property type="match status" value="1"/>
</dbReference>
<dbReference type="InterPro" id="IPR035906">
    <property type="entry name" value="MetI-like_sf"/>
</dbReference>
<sequence>MTHTKRFPYLFIAPAVILFCIFTVYPIISSFILSFQEMEGGQYVFAGLENYKRLLNDSIFWTALKNTFLIFIIQVPIMIILAMVLASTLNSQLLKLKGFFRVSFFLPAVTSLVAYSILFKIMLQEEGLFNNLFMMVGMDPIPWLSDPFWAKASIIMAMTWRWTGYNMVIFLAALQNISEDLYEAASLDGAGKIRKFFYITVPQLKPVILFAAILSTIGTLQLFDEPYNLTEGGPADSTMTLGLYIYQSGFEYFEFGYASAIAYTVVIIVAILSFIQFKVAGDDK</sequence>
<dbReference type="PROSITE" id="PS50928">
    <property type="entry name" value="ABC_TM1"/>
    <property type="match status" value="1"/>
</dbReference>
<evidence type="ECO:0000256" key="1">
    <source>
        <dbReference type="ARBA" id="ARBA00004651"/>
    </source>
</evidence>
<dbReference type="CDD" id="cd06261">
    <property type="entry name" value="TM_PBP2"/>
    <property type="match status" value="1"/>
</dbReference>
<feature type="transmembrane region" description="Helical" evidence="7">
    <location>
        <begin position="68"/>
        <end position="86"/>
    </location>
</feature>
<evidence type="ECO:0000313" key="10">
    <source>
        <dbReference type="Proteomes" id="UP000642571"/>
    </source>
</evidence>
<evidence type="ECO:0000256" key="2">
    <source>
        <dbReference type="ARBA" id="ARBA00022448"/>
    </source>
</evidence>
<feature type="transmembrane region" description="Helical" evidence="7">
    <location>
        <begin position="255"/>
        <end position="275"/>
    </location>
</feature>
<dbReference type="Gene3D" id="1.10.3720.10">
    <property type="entry name" value="MetI-like"/>
    <property type="match status" value="1"/>
</dbReference>
<feature type="transmembrane region" description="Helical" evidence="7">
    <location>
        <begin position="148"/>
        <end position="174"/>
    </location>
</feature>
<dbReference type="InterPro" id="IPR000515">
    <property type="entry name" value="MetI-like"/>
</dbReference>
<evidence type="ECO:0000256" key="5">
    <source>
        <dbReference type="ARBA" id="ARBA00022989"/>
    </source>
</evidence>
<evidence type="ECO:0000256" key="6">
    <source>
        <dbReference type="ARBA" id="ARBA00023136"/>
    </source>
</evidence>
<comment type="caution">
    <text evidence="9">The sequence shown here is derived from an EMBL/GenBank/DDBJ whole genome shotgun (WGS) entry which is preliminary data.</text>
</comment>
<keyword evidence="2 7" id="KW-0813">Transport</keyword>
<feature type="transmembrane region" description="Helical" evidence="7">
    <location>
        <begin position="98"/>
        <end position="123"/>
    </location>
</feature>
<keyword evidence="4 7" id="KW-0812">Transmembrane</keyword>
<evidence type="ECO:0000259" key="8">
    <source>
        <dbReference type="PROSITE" id="PS50928"/>
    </source>
</evidence>
<evidence type="ECO:0000256" key="4">
    <source>
        <dbReference type="ARBA" id="ARBA00022692"/>
    </source>
</evidence>
<evidence type="ECO:0000313" key="9">
    <source>
        <dbReference type="EMBL" id="GGD12955.1"/>
    </source>
</evidence>
<dbReference type="SUPFAM" id="SSF161098">
    <property type="entry name" value="MetI-like"/>
    <property type="match status" value="1"/>
</dbReference>
<feature type="transmembrane region" description="Helical" evidence="7">
    <location>
        <begin position="204"/>
        <end position="223"/>
    </location>
</feature>
<dbReference type="SUPFAM" id="SSF160964">
    <property type="entry name" value="MalF N-terminal region-like"/>
    <property type="match status" value="1"/>
</dbReference>
<gene>
    <name evidence="9" type="ORF">GCM10011389_20660</name>
</gene>
<keyword evidence="5 7" id="KW-1133">Transmembrane helix</keyword>
<dbReference type="Proteomes" id="UP000642571">
    <property type="component" value="Unassembled WGS sequence"/>
</dbReference>
<comment type="subcellular location">
    <subcellularLocation>
        <location evidence="1 7">Cell membrane</location>
        <topology evidence="1 7">Multi-pass membrane protein</topology>
    </subcellularLocation>
</comment>
<organism evidence="9 10">
    <name type="scientific">Pontibacillus salipaludis</name>
    <dbReference type="NCBI Taxonomy" id="1697394"/>
    <lineage>
        <taxon>Bacteria</taxon>
        <taxon>Bacillati</taxon>
        <taxon>Bacillota</taxon>
        <taxon>Bacilli</taxon>
        <taxon>Bacillales</taxon>
        <taxon>Bacillaceae</taxon>
        <taxon>Pontibacillus</taxon>
    </lineage>
</organism>
<evidence type="ECO:0000256" key="7">
    <source>
        <dbReference type="RuleBase" id="RU363032"/>
    </source>
</evidence>
<proteinExistence type="inferred from homology"/>
<dbReference type="Pfam" id="PF00528">
    <property type="entry name" value="BPD_transp_1"/>
    <property type="match status" value="1"/>
</dbReference>
<accession>A0ABQ1Q433</accession>
<keyword evidence="3" id="KW-1003">Cell membrane</keyword>
<keyword evidence="10" id="KW-1185">Reference proteome</keyword>
<dbReference type="InterPro" id="IPR051393">
    <property type="entry name" value="ABC_transporter_permease"/>
</dbReference>
<feature type="domain" description="ABC transmembrane type-1" evidence="8">
    <location>
        <begin position="64"/>
        <end position="276"/>
    </location>
</feature>
<keyword evidence="6 7" id="KW-0472">Membrane</keyword>
<reference evidence="10" key="1">
    <citation type="journal article" date="2019" name="Int. J. Syst. Evol. Microbiol.">
        <title>The Global Catalogue of Microorganisms (GCM) 10K type strain sequencing project: providing services to taxonomists for standard genome sequencing and annotation.</title>
        <authorList>
            <consortium name="The Broad Institute Genomics Platform"/>
            <consortium name="The Broad Institute Genome Sequencing Center for Infectious Disease"/>
            <person name="Wu L."/>
            <person name="Ma J."/>
        </authorList>
    </citation>
    <scope>NUCLEOTIDE SEQUENCE [LARGE SCALE GENOMIC DNA]</scope>
    <source>
        <strain evidence="10">CGMCC 1.15353</strain>
    </source>
</reference>
<dbReference type="EMBL" id="BMIN01000008">
    <property type="protein sequence ID" value="GGD12955.1"/>
    <property type="molecule type" value="Genomic_DNA"/>
</dbReference>
<evidence type="ECO:0000256" key="3">
    <source>
        <dbReference type="ARBA" id="ARBA00022475"/>
    </source>
</evidence>
<dbReference type="RefSeq" id="WP_188653454.1">
    <property type="nucleotide sequence ID" value="NZ_BMIN01000008.1"/>
</dbReference>
<name>A0ABQ1Q433_9BACI</name>
<dbReference type="PANTHER" id="PTHR30193:SF37">
    <property type="entry name" value="INNER MEMBRANE ABC TRANSPORTER PERMEASE PROTEIN YCJO"/>
    <property type="match status" value="1"/>
</dbReference>
<protein>
    <submittedName>
        <fullName evidence="9">Lactose ABC transporter permease</fullName>
    </submittedName>
</protein>
<comment type="similarity">
    <text evidence="7">Belongs to the binding-protein-dependent transport system permease family.</text>
</comment>